<proteinExistence type="predicted"/>
<comment type="caution">
    <text evidence="1">The sequence shown here is derived from an EMBL/GenBank/DDBJ whole genome shotgun (WGS) entry which is preliminary data.</text>
</comment>
<gene>
    <name evidence="1" type="primary">Acey_s0024.g978</name>
    <name evidence="1" type="ORF">Y032_0024g978</name>
</gene>
<protein>
    <submittedName>
        <fullName evidence="1">Uncharacterized protein</fullName>
    </submittedName>
</protein>
<sequence>MKNGNDGRWSSGASCCIVWPRGRLVHLIDTDGRHTTPEVIYRLTIVQLPITVFPAVPSGDSSRPWKGVYFRLDCETESESEGIRRRTPFRDTHIDAKEQFDVLVRLEGVATI</sequence>
<name>A0A016UY00_9BILA</name>
<evidence type="ECO:0000313" key="1">
    <source>
        <dbReference type="EMBL" id="EYC19637.1"/>
    </source>
</evidence>
<keyword evidence="2" id="KW-1185">Reference proteome</keyword>
<reference evidence="2" key="1">
    <citation type="journal article" date="2015" name="Nat. Genet.">
        <title>The genome and transcriptome of the zoonotic hookworm Ancylostoma ceylanicum identify infection-specific gene families.</title>
        <authorList>
            <person name="Schwarz E.M."/>
            <person name="Hu Y."/>
            <person name="Antoshechkin I."/>
            <person name="Miller M.M."/>
            <person name="Sternberg P.W."/>
            <person name="Aroian R.V."/>
        </authorList>
    </citation>
    <scope>NUCLEOTIDE SEQUENCE</scope>
    <source>
        <strain evidence="2">HY135</strain>
    </source>
</reference>
<organism evidence="1 2">
    <name type="scientific">Ancylostoma ceylanicum</name>
    <dbReference type="NCBI Taxonomy" id="53326"/>
    <lineage>
        <taxon>Eukaryota</taxon>
        <taxon>Metazoa</taxon>
        <taxon>Ecdysozoa</taxon>
        <taxon>Nematoda</taxon>
        <taxon>Chromadorea</taxon>
        <taxon>Rhabditida</taxon>
        <taxon>Rhabditina</taxon>
        <taxon>Rhabditomorpha</taxon>
        <taxon>Strongyloidea</taxon>
        <taxon>Ancylostomatidae</taxon>
        <taxon>Ancylostomatinae</taxon>
        <taxon>Ancylostoma</taxon>
    </lineage>
</organism>
<dbReference type="EMBL" id="JARK01001360">
    <property type="protein sequence ID" value="EYC19637.1"/>
    <property type="molecule type" value="Genomic_DNA"/>
</dbReference>
<dbReference type="Proteomes" id="UP000024635">
    <property type="component" value="Unassembled WGS sequence"/>
</dbReference>
<accession>A0A016UY00</accession>
<dbReference type="AlphaFoldDB" id="A0A016UY00"/>
<evidence type="ECO:0000313" key="2">
    <source>
        <dbReference type="Proteomes" id="UP000024635"/>
    </source>
</evidence>